<dbReference type="Gene3D" id="2.60.40.420">
    <property type="entry name" value="Cupredoxins - blue copper proteins"/>
    <property type="match status" value="1"/>
</dbReference>
<gene>
    <name evidence="3" type="ORF">HAX54_026488</name>
</gene>
<dbReference type="InterPro" id="IPR011707">
    <property type="entry name" value="Cu-oxidase-like_N"/>
</dbReference>
<name>A0ABS8V126_DATST</name>
<evidence type="ECO:0000256" key="1">
    <source>
        <dbReference type="ARBA" id="ARBA00010609"/>
    </source>
</evidence>
<organism evidence="3 4">
    <name type="scientific">Datura stramonium</name>
    <name type="common">Jimsonweed</name>
    <name type="synonym">Common thornapple</name>
    <dbReference type="NCBI Taxonomy" id="4076"/>
    <lineage>
        <taxon>Eukaryota</taxon>
        <taxon>Viridiplantae</taxon>
        <taxon>Streptophyta</taxon>
        <taxon>Embryophyta</taxon>
        <taxon>Tracheophyta</taxon>
        <taxon>Spermatophyta</taxon>
        <taxon>Magnoliopsida</taxon>
        <taxon>eudicotyledons</taxon>
        <taxon>Gunneridae</taxon>
        <taxon>Pentapetalae</taxon>
        <taxon>asterids</taxon>
        <taxon>lamiids</taxon>
        <taxon>Solanales</taxon>
        <taxon>Solanaceae</taxon>
        <taxon>Solanoideae</taxon>
        <taxon>Datureae</taxon>
        <taxon>Datura</taxon>
    </lineage>
</organism>
<comment type="similarity">
    <text evidence="1">Belongs to the multicopper oxidase family.</text>
</comment>
<evidence type="ECO:0000259" key="2">
    <source>
        <dbReference type="Pfam" id="PF07732"/>
    </source>
</evidence>
<accession>A0ABS8V126</accession>
<reference evidence="3 4" key="1">
    <citation type="journal article" date="2021" name="BMC Genomics">
        <title>Datura genome reveals duplications of psychoactive alkaloid biosynthetic genes and high mutation rate following tissue culture.</title>
        <authorList>
            <person name="Rajewski A."/>
            <person name="Carter-House D."/>
            <person name="Stajich J."/>
            <person name="Litt A."/>
        </authorList>
    </citation>
    <scope>NUCLEOTIDE SEQUENCE [LARGE SCALE GENOMIC DNA]</scope>
    <source>
        <strain evidence="3">AR-01</strain>
    </source>
</reference>
<keyword evidence="4" id="KW-1185">Reference proteome</keyword>
<dbReference type="Pfam" id="PF07732">
    <property type="entry name" value="Cu-oxidase_3"/>
    <property type="match status" value="1"/>
</dbReference>
<dbReference type="Proteomes" id="UP000823775">
    <property type="component" value="Unassembled WGS sequence"/>
</dbReference>
<feature type="domain" description="Plastocyanin-like" evidence="2">
    <location>
        <begin position="38"/>
        <end position="83"/>
    </location>
</feature>
<dbReference type="SUPFAM" id="SSF49503">
    <property type="entry name" value="Cupredoxins"/>
    <property type="match status" value="1"/>
</dbReference>
<evidence type="ECO:0000313" key="4">
    <source>
        <dbReference type="Proteomes" id="UP000823775"/>
    </source>
</evidence>
<comment type="caution">
    <text evidence="3">The sequence shown here is derived from an EMBL/GenBank/DDBJ whole genome shotgun (WGS) entry which is preliminary data.</text>
</comment>
<dbReference type="InterPro" id="IPR008972">
    <property type="entry name" value="Cupredoxin"/>
</dbReference>
<dbReference type="EMBL" id="JACEIK010003217">
    <property type="protein sequence ID" value="MCD9640828.1"/>
    <property type="molecule type" value="Genomic_DNA"/>
</dbReference>
<proteinExistence type="inferred from homology"/>
<protein>
    <recommendedName>
        <fullName evidence="2">Plastocyanin-like domain-containing protein</fullName>
    </recommendedName>
</protein>
<evidence type="ECO:0000313" key="3">
    <source>
        <dbReference type="EMBL" id="MCD9640828.1"/>
    </source>
</evidence>
<sequence>MPLISGWIFLFKFSADLQKTRHFKWAVEIFIGHLMAEERVMGIMDSFLVQLGARAGDIISVQLTNKLHTEGVVIHWHGIRQKTGTYFYHGHYGMQRSAGLYGSLRDVAQGEREPFHYDGEFNILLRLCMHGSHRRVDPFQSSSLDW</sequence>